<comment type="caution">
    <text evidence="1">The sequence shown here is derived from an EMBL/GenBank/DDBJ whole genome shotgun (WGS) entry which is preliminary data.</text>
</comment>
<accession>A0A2R6CE01</accession>
<dbReference type="AlphaFoldDB" id="A0A2R6CE01"/>
<organism evidence="1 2">
    <name type="scientific">Candidatus Marsarchaeota G2 archaeon BE_D</name>
    <dbReference type="NCBI Taxonomy" id="1978158"/>
    <lineage>
        <taxon>Archaea</taxon>
        <taxon>Candidatus Marsarchaeota</taxon>
        <taxon>Candidatus Marsarchaeota group 2</taxon>
    </lineage>
</organism>
<sequence length="150" mass="16915">MVQHIRPSQFVITYGPGAILETRNGPRIILKIEHGLPNVKYQDFEIADLRMSASLGGKVFRLPTNDELGKKPNDYVYRTRAFPEWKVCTNRSGHKGDFDTIFSKKWICPLCGIEKWKPSGSSWRAVLATWMILTGIGWCMKGVGVTVVST</sequence>
<proteinExistence type="predicted"/>
<reference evidence="1 2" key="1">
    <citation type="submission" date="2017-04" db="EMBL/GenBank/DDBJ databases">
        <title>Novel microbial lineages endemic to geothermal iron-oxide mats fill important gaps in the evolutionary history of Archaea.</title>
        <authorList>
            <person name="Jay Z.J."/>
            <person name="Beam J.P."/>
            <person name="Dlakic M."/>
            <person name="Rusch D.B."/>
            <person name="Kozubal M.A."/>
            <person name="Inskeep W.P."/>
        </authorList>
    </citation>
    <scope>NUCLEOTIDE SEQUENCE [LARGE SCALE GENOMIC DNA]</scope>
    <source>
        <strain evidence="1">BE_D</strain>
    </source>
</reference>
<evidence type="ECO:0000313" key="1">
    <source>
        <dbReference type="EMBL" id="PSO09061.1"/>
    </source>
</evidence>
<gene>
    <name evidence="1" type="ORF">B9Q04_02340</name>
</gene>
<dbReference type="Proteomes" id="UP000242015">
    <property type="component" value="Unassembled WGS sequence"/>
</dbReference>
<protein>
    <submittedName>
        <fullName evidence="1">Uncharacterized protein</fullName>
    </submittedName>
</protein>
<evidence type="ECO:0000313" key="2">
    <source>
        <dbReference type="Proteomes" id="UP000242015"/>
    </source>
</evidence>
<name>A0A2R6CE01_9ARCH</name>
<dbReference type="EMBL" id="NEXF01000026">
    <property type="protein sequence ID" value="PSO09061.1"/>
    <property type="molecule type" value="Genomic_DNA"/>
</dbReference>